<dbReference type="GO" id="GO:0004843">
    <property type="term" value="F:cysteine-type deubiquitinase activity"/>
    <property type="evidence" value="ECO:0007669"/>
    <property type="project" value="UniProtKB-EC"/>
</dbReference>
<gene>
    <name evidence="11" type="primary">NDAI0A03680</name>
    <name evidence="11" type="ordered locus">NDAI_0A03680</name>
</gene>
<organism evidence="11 12">
    <name type="scientific">Naumovozyma dairenensis (strain ATCC 10597 / BCRC 20456 / CBS 421 / NBRC 0211 / NRRL Y-12639)</name>
    <name type="common">Saccharomyces dairenensis</name>
    <dbReference type="NCBI Taxonomy" id="1071378"/>
    <lineage>
        <taxon>Eukaryota</taxon>
        <taxon>Fungi</taxon>
        <taxon>Dikarya</taxon>
        <taxon>Ascomycota</taxon>
        <taxon>Saccharomycotina</taxon>
        <taxon>Saccharomycetes</taxon>
        <taxon>Saccharomycetales</taxon>
        <taxon>Saccharomycetaceae</taxon>
        <taxon>Naumovozyma</taxon>
    </lineage>
</organism>
<dbReference type="GO" id="GO:0016579">
    <property type="term" value="P:protein deubiquitination"/>
    <property type="evidence" value="ECO:0007669"/>
    <property type="project" value="InterPro"/>
</dbReference>
<feature type="region of interest" description="Disordered" evidence="8">
    <location>
        <begin position="1"/>
        <end position="46"/>
    </location>
</feature>
<feature type="compositionally biased region" description="Low complexity" evidence="8">
    <location>
        <begin position="23"/>
        <end position="46"/>
    </location>
</feature>
<dbReference type="OMA" id="SIEWERY"/>
<evidence type="ECO:0000259" key="9">
    <source>
        <dbReference type="PROSITE" id="PS50206"/>
    </source>
</evidence>
<dbReference type="Pfam" id="PF00581">
    <property type="entry name" value="Rhodanese"/>
    <property type="match status" value="1"/>
</dbReference>
<dbReference type="GO" id="GO:0043162">
    <property type="term" value="P:ubiquitin-dependent protein catabolic process via the multivesicular body sorting pathway"/>
    <property type="evidence" value="ECO:0007669"/>
    <property type="project" value="EnsemblFungi"/>
</dbReference>
<evidence type="ECO:0000256" key="8">
    <source>
        <dbReference type="SAM" id="MobiDB-lite"/>
    </source>
</evidence>
<evidence type="ECO:0000256" key="1">
    <source>
        <dbReference type="ARBA" id="ARBA00000707"/>
    </source>
</evidence>
<feature type="compositionally biased region" description="Basic and acidic residues" evidence="8">
    <location>
        <begin position="367"/>
        <end position="383"/>
    </location>
</feature>
<feature type="domain" description="Rhodanese" evidence="9">
    <location>
        <begin position="236"/>
        <end position="355"/>
    </location>
</feature>
<dbReference type="RefSeq" id="XP_003667768.1">
    <property type="nucleotide sequence ID" value="XM_003667720.1"/>
</dbReference>
<dbReference type="EMBL" id="HE580267">
    <property type="protein sequence ID" value="CCD22525.1"/>
    <property type="molecule type" value="Genomic_DNA"/>
</dbReference>
<proteinExistence type="inferred from homology"/>
<evidence type="ECO:0000313" key="12">
    <source>
        <dbReference type="Proteomes" id="UP000000689"/>
    </source>
</evidence>
<keyword evidence="5" id="KW-0833">Ubl conjugation pathway</keyword>
<feature type="compositionally biased region" description="Polar residues" evidence="8">
    <location>
        <begin position="353"/>
        <end position="366"/>
    </location>
</feature>
<dbReference type="AlphaFoldDB" id="G0W3Y7"/>
<dbReference type="Gene3D" id="3.40.250.10">
    <property type="entry name" value="Rhodanese-like domain"/>
    <property type="match status" value="1"/>
</dbReference>
<dbReference type="SUPFAM" id="SSF52821">
    <property type="entry name" value="Rhodanese/Cell cycle control phosphatase"/>
    <property type="match status" value="1"/>
</dbReference>
<feature type="compositionally biased region" description="Low complexity" evidence="8">
    <location>
        <begin position="1"/>
        <end position="16"/>
    </location>
</feature>
<dbReference type="FunFam" id="3.90.70.10:FF:000115">
    <property type="entry name" value="DOA4p Ubiquitin hydrolase"/>
    <property type="match status" value="1"/>
</dbReference>
<protein>
    <recommendedName>
        <fullName evidence="3">ubiquitinyl hydrolase 1</fullName>
        <ecNumber evidence="3">3.4.19.12</ecNumber>
    </recommendedName>
</protein>
<dbReference type="PROSITE" id="PS50206">
    <property type="entry name" value="RHODANESE_3"/>
    <property type="match status" value="1"/>
</dbReference>
<dbReference type="GO" id="GO:0070676">
    <property type="term" value="P:intralumenal vesicle formation"/>
    <property type="evidence" value="ECO:0007669"/>
    <property type="project" value="EnsemblFungi"/>
</dbReference>
<dbReference type="OrthoDB" id="292964at2759"/>
<evidence type="ECO:0000313" key="11">
    <source>
        <dbReference type="EMBL" id="CCD22525.1"/>
    </source>
</evidence>
<feature type="compositionally biased region" description="Basic and acidic residues" evidence="8">
    <location>
        <begin position="196"/>
        <end position="206"/>
    </location>
</feature>
<dbReference type="PANTHER" id="PTHR21646">
    <property type="entry name" value="UBIQUITIN CARBOXYL-TERMINAL HYDROLASE"/>
    <property type="match status" value="1"/>
</dbReference>
<evidence type="ECO:0000256" key="7">
    <source>
        <dbReference type="ARBA" id="ARBA00022807"/>
    </source>
</evidence>
<name>G0W3Y7_NAUDC</name>
<dbReference type="CDD" id="cd02674">
    <property type="entry name" value="Peptidase_C19R"/>
    <property type="match status" value="1"/>
</dbReference>
<comment type="catalytic activity">
    <reaction evidence="1">
        <text>Thiol-dependent hydrolysis of ester, thioester, amide, peptide and isopeptide bonds formed by the C-terminal Gly of ubiquitin (a 76-residue protein attached to proteins as an intracellular targeting signal).</text>
        <dbReference type="EC" id="3.4.19.12"/>
    </reaction>
</comment>
<dbReference type="InterPro" id="IPR038765">
    <property type="entry name" value="Papain-like_cys_pep_sf"/>
</dbReference>
<dbReference type="eggNOG" id="KOG1868">
    <property type="taxonomic scope" value="Eukaryota"/>
</dbReference>
<feature type="compositionally biased region" description="Low complexity" evidence="8">
    <location>
        <begin position="651"/>
        <end position="679"/>
    </location>
</feature>
<dbReference type="InterPro" id="IPR018200">
    <property type="entry name" value="USP_CS"/>
</dbReference>
<dbReference type="GO" id="GO:0010995">
    <property type="term" value="P:free ubiquitin chain depolymerization"/>
    <property type="evidence" value="ECO:0007669"/>
    <property type="project" value="EnsemblFungi"/>
</dbReference>
<reference evidence="11 12" key="1">
    <citation type="journal article" date="2011" name="Proc. Natl. Acad. Sci. U.S.A.">
        <title>Evolutionary erosion of yeast sex chromosomes by mating-type switching accidents.</title>
        <authorList>
            <person name="Gordon J.L."/>
            <person name="Armisen D."/>
            <person name="Proux-Wera E."/>
            <person name="Oheigeartaigh S.S."/>
            <person name="Byrne K.P."/>
            <person name="Wolfe K.H."/>
        </authorList>
    </citation>
    <scope>NUCLEOTIDE SEQUENCE [LARGE SCALE GENOMIC DNA]</scope>
    <source>
        <strain evidence="12">ATCC 10597 / BCRC 20456 / CBS 421 / NBRC 0211 / NRRL Y-12639</strain>
    </source>
</reference>
<dbReference type="InterPro" id="IPR036873">
    <property type="entry name" value="Rhodanese-like_dom_sf"/>
</dbReference>
<keyword evidence="12" id="KW-1185">Reference proteome</keyword>
<accession>G0W3Y7</accession>
<evidence type="ECO:0000259" key="10">
    <source>
        <dbReference type="PROSITE" id="PS50235"/>
    </source>
</evidence>
<sequence>MVDNTTSTNMTATSVTKITDNMSPSINDSKNKNKNNNNRHPNNSCSTISHLTEVAESFISNDKERKKFFVDMESSLQKSIDLLQSYKNITKIIKQNNINNNIDNNTTTNNTIIKNYEKAFIYFKIIHILVLNKIPNFDQFKLIKETKHNNIQNTETTTKKLKKNERINRKYMILLVKTLVNDEMFPKIKSFIKEHSSLPSSQRRDVQTNGKNTEPSLPDGSLISPQHLQELSRSNDDDDILLIDVRPRLNFVENHIDFPNIICIEPISFKPSYTDQDIQQKSLITSPDNEIKLFEMRNQFKFIILYTSDNNDESHLLSLLKILLTHSFAKPFDRSLTKFYILKGGILNWNGPTTSSGNNIINQQNDKPSKKLEEKKIQDRKNDNNNNNNTNDNMEDSIYIDGNTSGLSLQHFPKMSPSITASMDLSMQEMMSSPTSSSPLSPLMNNFNQQQPRQFHFQQQSPLKRTSSLKNFLSNFTQNSNNNSTSNTYIKQQQQQQQLQQQTSILTSSFNSSNNNNNSTTSNKNCLPSFIYPIKNTRQSSLSNSSSPSHSNSALSLSLISPRSTYKSSSPIPSNLAKYQYLQSSSASSDSSQSEPSLVPTTAPYPETPTLLTGNEIFDNDAYHNNVITPIRNRAKIVSLSRSLSTNSHISAPSTARSVSSLSTSRPQSNNIYQNNHNNVRTSFSGTRLSSDYSIPNITTYNDEREKSPYNIQKLQIQNTAGSNDLIPHHHNNVTTHEKEYDLDFIIGLQNMGNSCYLNCIIQCLLGTHELTKIFLNYSFERYINLNSKLGSKGVLAKNLSKLIHLMYNHSTLKNNGDKTKKKSGNNFIKPIQFRMACGSINNLFKNCSQQDCQEFCQFLLDALHEDLNQCGSNPPLKELSTKAESMREKLSLRIASSIEWERYLTTDFSVIVDLFQGQYASRLQCKTCIHTSTTYQPFSVLSVPIPKKKNLNLLDCFKDFTKIENLEVDEQWFCPNCKSKQPSTKKLTITRLPRNLIIHLKRFDNNLNKNNNLIDYPFILDLTQFWADDFDGELPPGVTDELPKRGQIPPFKYRLYGAALHFGSLYGGHYTAFVNKGIRNGWYYFDDTNYRPIKNEREPISSNAYVLFYHRIYGV</sequence>
<dbReference type="HOGENOM" id="CLU_005922_1_0_1"/>
<dbReference type="Proteomes" id="UP000000689">
    <property type="component" value="Chromosome 1"/>
</dbReference>
<keyword evidence="6" id="KW-0378">Hydrolase</keyword>
<keyword evidence="4" id="KW-0645">Protease</keyword>
<evidence type="ECO:0000256" key="4">
    <source>
        <dbReference type="ARBA" id="ARBA00022670"/>
    </source>
</evidence>
<dbReference type="Pfam" id="PF00443">
    <property type="entry name" value="UCH"/>
    <property type="match status" value="1"/>
</dbReference>
<dbReference type="InterPro" id="IPR050185">
    <property type="entry name" value="Ub_carboxyl-term_hydrolase"/>
</dbReference>
<dbReference type="InterPro" id="IPR001394">
    <property type="entry name" value="Peptidase_C19_UCH"/>
</dbReference>
<dbReference type="STRING" id="1071378.G0W3Y7"/>
<dbReference type="GeneID" id="11493750"/>
<dbReference type="InterPro" id="IPR001763">
    <property type="entry name" value="Rhodanese-like_dom"/>
</dbReference>
<evidence type="ECO:0000256" key="5">
    <source>
        <dbReference type="ARBA" id="ARBA00022786"/>
    </source>
</evidence>
<dbReference type="SUPFAM" id="SSF54001">
    <property type="entry name" value="Cysteine proteinases"/>
    <property type="match status" value="1"/>
</dbReference>
<dbReference type="GO" id="GO:0010008">
    <property type="term" value="C:endosome membrane"/>
    <property type="evidence" value="ECO:0007669"/>
    <property type="project" value="GOC"/>
</dbReference>
<feature type="domain" description="USP" evidence="10">
    <location>
        <begin position="747"/>
        <end position="1113"/>
    </location>
</feature>
<dbReference type="GO" id="GO:0006897">
    <property type="term" value="P:endocytosis"/>
    <property type="evidence" value="ECO:0007669"/>
    <property type="project" value="EnsemblFungi"/>
</dbReference>
<dbReference type="EC" id="3.4.19.12" evidence="3"/>
<dbReference type="PROSITE" id="PS00972">
    <property type="entry name" value="USP_1"/>
    <property type="match status" value="1"/>
</dbReference>
<dbReference type="GO" id="GO:1904669">
    <property type="term" value="P:ATP export"/>
    <property type="evidence" value="ECO:0007669"/>
    <property type="project" value="EnsemblFungi"/>
</dbReference>
<comment type="similarity">
    <text evidence="2">Belongs to the peptidase C19 family.</text>
</comment>
<dbReference type="PANTHER" id="PTHR21646:SF95">
    <property type="entry name" value="UBIQUITIN CARBOXYL-TERMINAL HYDROLASE 4-RELATED"/>
    <property type="match status" value="1"/>
</dbReference>
<feature type="compositionally biased region" description="Low complexity" evidence="8">
    <location>
        <begin position="587"/>
        <end position="597"/>
    </location>
</feature>
<evidence type="ECO:0000256" key="3">
    <source>
        <dbReference type="ARBA" id="ARBA00012759"/>
    </source>
</evidence>
<feature type="region of interest" description="Disordered" evidence="8">
    <location>
        <begin position="587"/>
        <end position="612"/>
    </location>
</feature>
<keyword evidence="7" id="KW-0788">Thiol protease</keyword>
<dbReference type="PROSITE" id="PS50235">
    <property type="entry name" value="USP_3"/>
    <property type="match status" value="1"/>
</dbReference>
<feature type="region of interest" description="Disordered" evidence="8">
    <location>
        <begin position="646"/>
        <end position="686"/>
    </location>
</feature>
<dbReference type="InterPro" id="IPR028889">
    <property type="entry name" value="USP"/>
</dbReference>
<feature type="region of interest" description="Disordered" evidence="8">
    <location>
        <begin position="196"/>
        <end position="223"/>
    </location>
</feature>
<dbReference type="Gene3D" id="3.90.70.10">
    <property type="entry name" value="Cysteine proteinases"/>
    <property type="match status" value="1"/>
</dbReference>
<dbReference type="KEGG" id="ndi:NDAI_0A03680"/>
<dbReference type="GO" id="GO:0000502">
    <property type="term" value="C:proteasome complex"/>
    <property type="evidence" value="ECO:0007669"/>
    <property type="project" value="EnsemblFungi"/>
</dbReference>
<feature type="region of interest" description="Disordered" evidence="8">
    <location>
        <begin position="353"/>
        <end position="399"/>
    </location>
</feature>
<feature type="region of interest" description="Disordered" evidence="8">
    <location>
        <begin position="475"/>
        <end position="503"/>
    </location>
</feature>
<evidence type="ECO:0000256" key="6">
    <source>
        <dbReference type="ARBA" id="ARBA00022801"/>
    </source>
</evidence>
<evidence type="ECO:0000256" key="2">
    <source>
        <dbReference type="ARBA" id="ARBA00009085"/>
    </source>
</evidence>
<dbReference type="GO" id="GO:0006275">
    <property type="term" value="P:regulation of DNA replication"/>
    <property type="evidence" value="ECO:0007669"/>
    <property type="project" value="EnsemblFungi"/>
</dbReference>